<evidence type="ECO:0000256" key="1">
    <source>
        <dbReference type="SAM" id="Phobius"/>
    </source>
</evidence>
<dbReference type="Pfam" id="PF05170">
    <property type="entry name" value="AsmA"/>
    <property type="match status" value="2"/>
</dbReference>
<name>A0A2T3JNA5_9GAMM</name>
<dbReference type="GO" id="GO:0090313">
    <property type="term" value="P:regulation of protein targeting to membrane"/>
    <property type="evidence" value="ECO:0007669"/>
    <property type="project" value="TreeGrafter"/>
</dbReference>
<feature type="domain" description="AsmA" evidence="2">
    <location>
        <begin position="969"/>
        <end position="1166"/>
    </location>
</feature>
<evidence type="ECO:0000313" key="4">
    <source>
        <dbReference type="Proteomes" id="UP000240987"/>
    </source>
</evidence>
<gene>
    <name evidence="3" type="ORF">C9J12_04235</name>
</gene>
<dbReference type="InterPro" id="IPR052894">
    <property type="entry name" value="AsmA-related"/>
</dbReference>
<dbReference type="OrthoDB" id="5897244at2"/>
<protein>
    <submittedName>
        <fullName evidence="3">AsmA protein</fullName>
    </submittedName>
</protein>
<comment type="caution">
    <text evidence="3">The sequence shown here is derived from an EMBL/GenBank/DDBJ whole genome shotgun (WGS) entry which is preliminary data.</text>
</comment>
<organism evidence="3 4">
    <name type="scientific">Photobacterium frigidiphilum</name>
    <dbReference type="NCBI Taxonomy" id="264736"/>
    <lineage>
        <taxon>Bacteria</taxon>
        <taxon>Pseudomonadati</taxon>
        <taxon>Pseudomonadota</taxon>
        <taxon>Gammaproteobacteria</taxon>
        <taxon>Vibrionales</taxon>
        <taxon>Vibrionaceae</taxon>
        <taxon>Photobacterium</taxon>
    </lineage>
</organism>
<keyword evidence="4" id="KW-1185">Reference proteome</keyword>
<dbReference type="Proteomes" id="UP000240987">
    <property type="component" value="Unassembled WGS sequence"/>
</dbReference>
<reference evidence="3 4" key="1">
    <citation type="submission" date="2018-01" db="EMBL/GenBank/DDBJ databases">
        <title>Whole genome sequencing of Histamine producing bacteria.</title>
        <authorList>
            <person name="Butler K."/>
        </authorList>
    </citation>
    <scope>NUCLEOTIDE SEQUENCE [LARGE SCALE GENOMIC DNA]</scope>
    <source>
        <strain evidence="3 4">JCM 12947</strain>
    </source>
</reference>
<dbReference type="InterPro" id="IPR007844">
    <property type="entry name" value="AsmA"/>
</dbReference>
<keyword evidence="1" id="KW-1133">Transmembrane helix</keyword>
<dbReference type="EMBL" id="PYMJ01000003">
    <property type="protein sequence ID" value="PSU50537.1"/>
    <property type="molecule type" value="Genomic_DNA"/>
</dbReference>
<evidence type="ECO:0000259" key="2">
    <source>
        <dbReference type="Pfam" id="PF05170"/>
    </source>
</evidence>
<keyword evidence="1" id="KW-0812">Transmembrane</keyword>
<dbReference type="PANTHER" id="PTHR30441:SF8">
    <property type="entry name" value="DUF748 DOMAIN-CONTAINING PROTEIN"/>
    <property type="match status" value="1"/>
</dbReference>
<dbReference type="RefSeq" id="WP_107241572.1">
    <property type="nucleotide sequence ID" value="NZ_PYMJ01000003.1"/>
</dbReference>
<feature type="domain" description="AsmA" evidence="2">
    <location>
        <begin position="20"/>
        <end position="214"/>
    </location>
</feature>
<proteinExistence type="predicted"/>
<keyword evidence="1" id="KW-0472">Membrane</keyword>
<dbReference type="GO" id="GO:0005886">
    <property type="term" value="C:plasma membrane"/>
    <property type="evidence" value="ECO:0007669"/>
    <property type="project" value="TreeGrafter"/>
</dbReference>
<evidence type="ECO:0000313" key="3">
    <source>
        <dbReference type="EMBL" id="PSU50537.1"/>
    </source>
</evidence>
<dbReference type="PANTHER" id="PTHR30441">
    <property type="entry name" value="DUF748 DOMAIN-CONTAINING PROTEIN"/>
    <property type="match status" value="1"/>
</dbReference>
<feature type="transmembrane region" description="Helical" evidence="1">
    <location>
        <begin position="25"/>
        <end position="45"/>
    </location>
</feature>
<accession>A0A2T3JNA5</accession>
<sequence>MTQPHSQTDASPSIKPRRLKKIAKWASIGLLSPMILITGVLSYGVNLDLAPHRTYINQWLTDNLHRDAEITGDIELEISFSPAIRLEGVMIGNIEAIPWQPMLTSGYLEAQISVLSLLNNTLKIDHLEFEDIALNLTKTADGVTNWAFNEQPSPASAVNLNVNDESQDPSNSGLPFSLRLSDSISAKNITFAYEDQTQNQYIGLFLENLNLTKPDTWQLDIKGHTLGQDYDLTLEGDLETLINEQQGLLKAKGEFAGAQLNIDANVVPLQQGESHATVQLDWQDTRPIEDLLGLDVKPIAPLSVNADVIASMNHFAITDLSLQSPITQAKGYLDVKLDVPYTDGHNFIEGQLDIPLIDLRPWLQPEEPQPMMMSAYGAPPQQSPLQRALDQWLTKTTTKVGVNIGEVKGLGTNVANLSLNIEGIDGKLQAPMTADIANVPFRGNATIDATEWTSNVDITLGAKDSSLGEIAGWLTGIPYASGHLTSSELTITTQGTKLQEWLDNSQIALSIDDANVGWGSQATFAIDTAQLAAGMNRPFSSDIQGELMGIPTHVTAKAGTLGDIINGRDWPTRLHIDSSVLDVKAQGLLVGTQWQEGSWFNLTVQGDDASKLSPWLGTQTNVNGEIALNGKLTYQDKWINLDIPSLSLMNTKGQFEAKWRPEDGNPFLVLNMQFDQLDFTQFGQFVNDDELPQVEQAVPTQGVNLDVPLLGNDLVIADADLSLRVKTMTWADQHVDNVNFTGKVRNGKMPASPFGASYAGSRYNGDIAFNLNNANISTQLNLGVNNSDIGRILSQFDVTDDLSMKLKSAQLAIDLSGRTIIELMEQAKIEAKMSGGELKLADVYTGKAINVSLDNGHFITGPNDATQLKIAGQASEHAVSIKLDSLSLKQANDGRKSMPVNLTVNVGDMAFNARSNVTLPMDIKRLNLAFDAYTPNLDRFNVFTGVELPPYGPVKLAAQMSMDDIGYHLRDMMVQVGDSKLMGKGDIIPPMKGQDRPFVDITLHAPFIQINNFKTTGWQAWLDKEQTIESIPIDSKNKDSDAVPVISPEGLEIVNANFKLDVDEVRSGDDWLGAGKLYWQLEQGQFTLQPLHVKLPGGDINIHGEVKAKQEMFDINLQGKVTNFDYGILARRLDPNTDMHGKISTQFNLTSIANTPDTLMNNANGFIGFAAWPKTFEANLIDLWAVSLTDAILPNFTNNDPSVLNCVAAGMDIKQGTMTQRNLLLDTTRIQVNGLFNASYADRAFDLYLSPKSKKAQIFSLQTPVEVHGKFEDFDLDVPWSAIFETSVRFTTSPVVSPIRWLIEKPLEQDGSQTCERIWQGQ</sequence>